<protein>
    <recommendedName>
        <fullName evidence="1">Ig-like domain-containing protein</fullName>
    </recommendedName>
</protein>
<dbReference type="InterPro" id="IPR050150">
    <property type="entry name" value="IgV_Light_Chain"/>
</dbReference>
<dbReference type="Pfam" id="PF07686">
    <property type="entry name" value="V-set"/>
    <property type="match status" value="1"/>
</dbReference>
<dbReference type="GO" id="GO:0002250">
    <property type="term" value="P:adaptive immune response"/>
    <property type="evidence" value="ECO:0007669"/>
    <property type="project" value="UniProtKB-KW"/>
</dbReference>
<feature type="domain" description="Ig-like" evidence="1">
    <location>
        <begin position="8"/>
        <end position="125"/>
    </location>
</feature>
<dbReference type="Gene3D" id="2.60.40.10">
    <property type="entry name" value="Immunoglobulins"/>
    <property type="match status" value="1"/>
</dbReference>
<dbReference type="PANTHER" id="PTHR23267">
    <property type="entry name" value="IMMUNOGLOBULIN LIGHT CHAIN"/>
    <property type="match status" value="1"/>
</dbReference>
<dbReference type="SMART" id="SM00409">
    <property type="entry name" value="IG"/>
    <property type="match status" value="1"/>
</dbReference>
<name>A0A8C5YQN6_MARMA</name>
<evidence type="ECO:0000313" key="2">
    <source>
        <dbReference type="Ensembl" id="ENSMMMP00000003279.1"/>
    </source>
</evidence>
<evidence type="ECO:0000313" key="3">
    <source>
        <dbReference type="Proteomes" id="UP000694407"/>
    </source>
</evidence>
<keyword evidence="3" id="KW-1185">Reference proteome</keyword>
<dbReference type="PROSITE" id="PS50835">
    <property type="entry name" value="IG_LIKE"/>
    <property type="match status" value="1"/>
</dbReference>
<dbReference type="AlphaFoldDB" id="A0A8C5YQN6"/>
<dbReference type="InterPro" id="IPR003599">
    <property type="entry name" value="Ig_sub"/>
</dbReference>
<dbReference type="SUPFAM" id="SSF48726">
    <property type="entry name" value="Immunoglobulin"/>
    <property type="match status" value="1"/>
</dbReference>
<dbReference type="InterPro" id="IPR007110">
    <property type="entry name" value="Ig-like_dom"/>
</dbReference>
<dbReference type="GO" id="GO:0005576">
    <property type="term" value="C:extracellular region"/>
    <property type="evidence" value="ECO:0007669"/>
    <property type="project" value="UniProtKB-ARBA"/>
</dbReference>
<dbReference type="GO" id="GO:0019814">
    <property type="term" value="C:immunoglobulin complex"/>
    <property type="evidence" value="ECO:0007669"/>
    <property type="project" value="UniProtKB-KW"/>
</dbReference>
<dbReference type="Ensembl" id="ENSMMMT00000003703.1">
    <property type="protein sequence ID" value="ENSMMMP00000003279.1"/>
    <property type="gene ID" value="ENSMMMG00000002995.1"/>
</dbReference>
<dbReference type="InterPro" id="IPR013783">
    <property type="entry name" value="Ig-like_fold"/>
</dbReference>
<proteinExistence type="predicted"/>
<dbReference type="SMART" id="SM00406">
    <property type="entry name" value="IGv"/>
    <property type="match status" value="1"/>
</dbReference>
<evidence type="ECO:0000259" key="1">
    <source>
        <dbReference type="PROSITE" id="PS50835"/>
    </source>
</evidence>
<reference evidence="2" key="2">
    <citation type="submission" date="2025-09" db="UniProtKB">
        <authorList>
            <consortium name="Ensembl"/>
        </authorList>
    </citation>
    <scope>IDENTIFICATION</scope>
</reference>
<dbReference type="InterPro" id="IPR013106">
    <property type="entry name" value="Ig_V-set"/>
</dbReference>
<accession>A0A8C5YQN6</accession>
<sequence>METESPSPTAQVTFLFSLHLRDHRRNCADTDSSLCTLSPGERAILTCRASQSVGSSFCWYQQRPGQAPNPKLLIRYVNTLQSGVPLRFSGSGSGTDFTLTISSLEPEDVANYYCQQGSSSPLTVTQAITKTSQGAEV</sequence>
<dbReference type="Proteomes" id="UP000694407">
    <property type="component" value="Unplaced"/>
</dbReference>
<dbReference type="GO" id="GO:0005886">
    <property type="term" value="C:plasma membrane"/>
    <property type="evidence" value="ECO:0007669"/>
    <property type="project" value="UniProtKB-ARBA"/>
</dbReference>
<organism evidence="2 3">
    <name type="scientific">Marmota marmota marmota</name>
    <name type="common">Alpine marmot</name>
    <dbReference type="NCBI Taxonomy" id="9994"/>
    <lineage>
        <taxon>Eukaryota</taxon>
        <taxon>Metazoa</taxon>
        <taxon>Chordata</taxon>
        <taxon>Craniata</taxon>
        <taxon>Vertebrata</taxon>
        <taxon>Euteleostomi</taxon>
        <taxon>Mammalia</taxon>
        <taxon>Eutheria</taxon>
        <taxon>Euarchontoglires</taxon>
        <taxon>Glires</taxon>
        <taxon>Rodentia</taxon>
        <taxon>Sciuromorpha</taxon>
        <taxon>Sciuridae</taxon>
        <taxon>Xerinae</taxon>
        <taxon>Marmotini</taxon>
        <taxon>Marmota</taxon>
    </lineage>
</organism>
<dbReference type="InterPro" id="IPR036179">
    <property type="entry name" value="Ig-like_dom_sf"/>
</dbReference>
<reference evidence="2" key="1">
    <citation type="submission" date="2025-08" db="UniProtKB">
        <authorList>
            <consortium name="Ensembl"/>
        </authorList>
    </citation>
    <scope>IDENTIFICATION</scope>
</reference>
<dbReference type="GeneTree" id="ENSGT00940000154413"/>